<evidence type="ECO:0000313" key="2">
    <source>
        <dbReference type="EMBL" id="PKU48313.1"/>
    </source>
</evidence>
<evidence type="ECO:0000313" key="3">
    <source>
        <dbReference type="Proteomes" id="UP000233556"/>
    </source>
</evidence>
<dbReference type="Proteomes" id="UP000233556">
    <property type="component" value="Unassembled WGS sequence"/>
</dbReference>
<sequence>MMCACSPESQPHPGLHQKKQVEGGVEERNNTIRNNTKTPTFHWAEYRETVWVARNQNRQPKVQIELNLARDIKDNKINFYKYVRDKGKARKDMGPLQKETRDLITWDMEKAELLNAFFALVFTGKDSNHTSQVAEGKNRGYENK</sequence>
<dbReference type="GO" id="GO:0061343">
    <property type="term" value="P:cell adhesion involved in heart morphogenesis"/>
    <property type="evidence" value="ECO:0007669"/>
    <property type="project" value="TreeGrafter"/>
</dbReference>
<gene>
    <name evidence="2" type="ORF">llap_1415</name>
</gene>
<dbReference type="GO" id="GO:0031012">
    <property type="term" value="C:extracellular matrix"/>
    <property type="evidence" value="ECO:0007669"/>
    <property type="project" value="TreeGrafter"/>
</dbReference>
<dbReference type="OrthoDB" id="416454at2759"/>
<evidence type="ECO:0008006" key="4">
    <source>
        <dbReference type="Google" id="ProtNLM"/>
    </source>
</evidence>
<dbReference type="PANTHER" id="PTHR33395">
    <property type="entry name" value="TRANSCRIPTASE, PUTATIVE-RELATED-RELATED"/>
    <property type="match status" value="1"/>
</dbReference>
<evidence type="ECO:0000256" key="1">
    <source>
        <dbReference type="SAM" id="MobiDB-lite"/>
    </source>
</evidence>
<organism evidence="2 3">
    <name type="scientific">Limosa lapponica baueri</name>
    <dbReference type="NCBI Taxonomy" id="1758121"/>
    <lineage>
        <taxon>Eukaryota</taxon>
        <taxon>Metazoa</taxon>
        <taxon>Chordata</taxon>
        <taxon>Craniata</taxon>
        <taxon>Vertebrata</taxon>
        <taxon>Euteleostomi</taxon>
        <taxon>Archelosauria</taxon>
        <taxon>Archosauria</taxon>
        <taxon>Dinosauria</taxon>
        <taxon>Saurischia</taxon>
        <taxon>Theropoda</taxon>
        <taxon>Coelurosauria</taxon>
        <taxon>Aves</taxon>
        <taxon>Neognathae</taxon>
        <taxon>Neoaves</taxon>
        <taxon>Charadriiformes</taxon>
        <taxon>Scolopacidae</taxon>
        <taxon>Limosa</taxon>
    </lineage>
</organism>
<protein>
    <recommendedName>
        <fullName evidence="4">Rna-directed dna polymerase from mobile element jockey-like</fullName>
    </recommendedName>
</protein>
<dbReference type="GO" id="GO:0007508">
    <property type="term" value="P:larval heart development"/>
    <property type="evidence" value="ECO:0007669"/>
    <property type="project" value="TreeGrafter"/>
</dbReference>
<keyword evidence="3" id="KW-1185">Reference proteome</keyword>
<dbReference type="PANTHER" id="PTHR33395:SF22">
    <property type="entry name" value="REVERSE TRANSCRIPTASE DOMAIN-CONTAINING PROTEIN"/>
    <property type="match status" value="1"/>
</dbReference>
<feature type="region of interest" description="Disordered" evidence="1">
    <location>
        <begin position="1"/>
        <end position="24"/>
    </location>
</feature>
<proteinExistence type="predicted"/>
<name>A0A2I0UQJ0_LIMLA</name>
<reference evidence="3" key="1">
    <citation type="submission" date="2017-11" db="EMBL/GenBank/DDBJ databases">
        <authorList>
            <person name="Lima N.C."/>
            <person name="Parody-Merino A.M."/>
            <person name="Battley P.F."/>
            <person name="Fidler A.E."/>
            <person name="Prosdocimi F."/>
        </authorList>
    </citation>
    <scope>NUCLEOTIDE SEQUENCE [LARGE SCALE GENOMIC DNA]</scope>
</reference>
<accession>A0A2I0UQJ0</accession>
<reference evidence="3" key="2">
    <citation type="submission" date="2017-12" db="EMBL/GenBank/DDBJ databases">
        <title>Genome sequence of the Bar-tailed Godwit (Limosa lapponica baueri).</title>
        <authorList>
            <person name="Lima N.C.B."/>
            <person name="Parody-Merino A.M."/>
            <person name="Battley P.F."/>
            <person name="Fidler A.E."/>
            <person name="Prosdocimi F."/>
        </authorList>
    </citation>
    <scope>NUCLEOTIDE SEQUENCE [LARGE SCALE GENOMIC DNA]</scope>
</reference>
<dbReference type="EMBL" id="KZ505656">
    <property type="protein sequence ID" value="PKU48313.1"/>
    <property type="molecule type" value="Genomic_DNA"/>
</dbReference>
<dbReference type="AlphaFoldDB" id="A0A2I0UQJ0"/>